<feature type="non-terminal residue" evidence="2">
    <location>
        <position position="1"/>
    </location>
</feature>
<organism evidence="2 3">
    <name type="scientific">Olea europaea subsp. europaea</name>
    <dbReference type="NCBI Taxonomy" id="158383"/>
    <lineage>
        <taxon>Eukaryota</taxon>
        <taxon>Viridiplantae</taxon>
        <taxon>Streptophyta</taxon>
        <taxon>Embryophyta</taxon>
        <taxon>Tracheophyta</taxon>
        <taxon>Spermatophyta</taxon>
        <taxon>Magnoliopsida</taxon>
        <taxon>eudicotyledons</taxon>
        <taxon>Gunneridae</taxon>
        <taxon>Pentapetalae</taxon>
        <taxon>asterids</taxon>
        <taxon>lamiids</taxon>
        <taxon>Lamiales</taxon>
        <taxon>Oleaceae</taxon>
        <taxon>Oleeae</taxon>
        <taxon>Olea</taxon>
    </lineage>
</organism>
<dbReference type="Gramene" id="OE9A102696T1">
    <property type="protein sequence ID" value="OE9A102696C1"/>
    <property type="gene ID" value="OE9A102696"/>
</dbReference>
<keyword evidence="3" id="KW-1185">Reference proteome</keyword>
<accession>A0A8S0Q4T1</accession>
<dbReference type="AlphaFoldDB" id="A0A8S0Q4T1"/>
<dbReference type="EMBL" id="CACTIH010000681">
    <property type="protein sequence ID" value="CAA2961963.1"/>
    <property type="molecule type" value="Genomic_DNA"/>
</dbReference>
<gene>
    <name evidence="2" type="ORF">OLEA9_A102696</name>
</gene>
<evidence type="ECO:0000256" key="1">
    <source>
        <dbReference type="SAM" id="MobiDB-lite"/>
    </source>
</evidence>
<protein>
    <submittedName>
        <fullName evidence="2">Uncharacterized protein</fullName>
    </submittedName>
</protein>
<name>A0A8S0Q4T1_OLEEU</name>
<feature type="region of interest" description="Disordered" evidence="1">
    <location>
        <begin position="32"/>
        <end position="57"/>
    </location>
</feature>
<comment type="caution">
    <text evidence="2">The sequence shown here is derived from an EMBL/GenBank/DDBJ whole genome shotgun (WGS) entry which is preliminary data.</text>
</comment>
<feature type="non-terminal residue" evidence="2">
    <location>
        <position position="57"/>
    </location>
</feature>
<reference evidence="2 3" key="1">
    <citation type="submission" date="2019-12" db="EMBL/GenBank/DDBJ databases">
        <authorList>
            <person name="Alioto T."/>
            <person name="Alioto T."/>
            <person name="Gomez Garrido J."/>
        </authorList>
    </citation>
    <scope>NUCLEOTIDE SEQUENCE [LARGE SCALE GENOMIC DNA]</scope>
</reference>
<feature type="compositionally biased region" description="Polar residues" evidence="1">
    <location>
        <begin position="32"/>
        <end position="44"/>
    </location>
</feature>
<evidence type="ECO:0000313" key="2">
    <source>
        <dbReference type="EMBL" id="CAA2961963.1"/>
    </source>
</evidence>
<proteinExistence type="predicted"/>
<evidence type="ECO:0000313" key="3">
    <source>
        <dbReference type="Proteomes" id="UP000594638"/>
    </source>
</evidence>
<sequence length="57" mass="6318">LTDLNKKDAYWLLKNSASESLSIATSCCRHSSVDSKSATTSFSLRKSHRSGQEKVEK</sequence>
<dbReference type="Proteomes" id="UP000594638">
    <property type="component" value="Unassembled WGS sequence"/>
</dbReference>